<dbReference type="PROSITE" id="PS50114">
    <property type="entry name" value="GATA_ZN_FINGER_2"/>
    <property type="match status" value="2"/>
</dbReference>
<feature type="region of interest" description="Disordered" evidence="9">
    <location>
        <begin position="304"/>
        <end position="333"/>
    </location>
</feature>
<feature type="compositionally biased region" description="Polar residues" evidence="9">
    <location>
        <begin position="112"/>
        <end position="127"/>
    </location>
</feature>
<feature type="compositionally biased region" description="Polar residues" evidence="9">
    <location>
        <begin position="139"/>
        <end position="150"/>
    </location>
</feature>
<keyword evidence="4" id="KW-0862">Zinc</keyword>
<evidence type="ECO:0000313" key="11">
    <source>
        <dbReference type="EMBL" id="ODQ71663.1"/>
    </source>
</evidence>
<sequence>MGATPDPLLRPVLHLHDHDSTRTTTPERLACPVTCQQRASVDTPYHLYPPASSSRAYLTKASLSSSSQHITRLPPIRCWSESESDSDLSDASPDLEFASSVNMQADSRDNSHGSSPPSHRPQLQQSPPLEPVRRPASRSPASAHNSAKIPQQQSRSRTSSNNDSLPVSAPYSVPLQMPTDSSSEHTPPIESIGQVCSNCGTTRTPLWRRAPDGTTICNACGLYLKARNISRPVNLKRPPQTAAVSITGGSVAAADVDGAVSLLITADHGVPGTCPGDGHCNGTGGARACSGCPAYNNRVAKAAQMASTLQQHRRHQQQQHDDARFQSATGETNASRREIYEQPAYQHSSQQSLQNTASIPPNYQVNNLANPAVIISCQNCGTTITPLWRRDEVGHTICNACGT</sequence>
<dbReference type="GO" id="GO:0000981">
    <property type="term" value="F:DNA-binding transcription factor activity, RNA polymerase II-specific"/>
    <property type="evidence" value="ECO:0007669"/>
    <property type="project" value="TreeGrafter"/>
</dbReference>
<dbReference type="STRING" id="675824.A0A1E3Q1T4"/>
<evidence type="ECO:0000256" key="7">
    <source>
        <dbReference type="ARBA" id="ARBA00023242"/>
    </source>
</evidence>
<keyword evidence="3 8" id="KW-0863">Zinc-finger</keyword>
<dbReference type="PRINTS" id="PR00619">
    <property type="entry name" value="GATAZNFINGER"/>
</dbReference>
<feature type="compositionally biased region" description="Low complexity" evidence="9">
    <location>
        <begin position="151"/>
        <end position="164"/>
    </location>
</feature>
<proteinExistence type="predicted"/>
<dbReference type="SUPFAM" id="SSF57716">
    <property type="entry name" value="Glucocorticoid receptor-like (DNA-binding domain)"/>
    <property type="match status" value="2"/>
</dbReference>
<dbReference type="Gene3D" id="3.30.50.10">
    <property type="entry name" value="Erythroid Transcription Factor GATA-1, subunit A"/>
    <property type="match status" value="2"/>
</dbReference>
<dbReference type="Proteomes" id="UP000094385">
    <property type="component" value="Unassembled WGS sequence"/>
</dbReference>
<evidence type="ECO:0000313" key="12">
    <source>
        <dbReference type="Proteomes" id="UP000094385"/>
    </source>
</evidence>
<feature type="region of interest" description="Disordered" evidence="9">
    <location>
        <begin position="105"/>
        <end position="189"/>
    </location>
</feature>
<dbReference type="GO" id="GO:0000122">
    <property type="term" value="P:negative regulation of transcription by RNA polymerase II"/>
    <property type="evidence" value="ECO:0007669"/>
    <property type="project" value="TreeGrafter"/>
</dbReference>
<evidence type="ECO:0000256" key="6">
    <source>
        <dbReference type="ARBA" id="ARBA00023163"/>
    </source>
</evidence>
<name>A0A1E3Q1T4_LIPST</name>
<comment type="subcellular location">
    <subcellularLocation>
        <location evidence="1">Nucleus</location>
    </subcellularLocation>
</comment>
<keyword evidence="5" id="KW-0805">Transcription regulation</keyword>
<organism evidence="11 12">
    <name type="scientific">Lipomyces starkeyi NRRL Y-11557</name>
    <dbReference type="NCBI Taxonomy" id="675824"/>
    <lineage>
        <taxon>Eukaryota</taxon>
        <taxon>Fungi</taxon>
        <taxon>Dikarya</taxon>
        <taxon>Ascomycota</taxon>
        <taxon>Saccharomycotina</taxon>
        <taxon>Lipomycetes</taxon>
        <taxon>Lipomycetales</taxon>
        <taxon>Lipomycetaceae</taxon>
        <taxon>Lipomyces</taxon>
    </lineage>
</organism>
<dbReference type="GO" id="GO:0008270">
    <property type="term" value="F:zinc ion binding"/>
    <property type="evidence" value="ECO:0007669"/>
    <property type="project" value="UniProtKB-KW"/>
</dbReference>
<reference evidence="11 12" key="1">
    <citation type="journal article" date="2016" name="Proc. Natl. Acad. Sci. U.S.A.">
        <title>Comparative genomics of biotechnologically important yeasts.</title>
        <authorList>
            <person name="Riley R."/>
            <person name="Haridas S."/>
            <person name="Wolfe K.H."/>
            <person name="Lopes M.R."/>
            <person name="Hittinger C.T."/>
            <person name="Goeker M."/>
            <person name="Salamov A.A."/>
            <person name="Wisecaver J.H."/>
            <person name="Long T.M."/>
            <person name="Calvey C.H."/>
            <person name="Aerts A.L."/>
            <person name="Barry K.W."/>
            <person name="Choi C."/>
            <person name="Clum A."/>
            <person name="Coughlan A.Y."/>
            <person name="Deshpande S."/>
            <person name="Douglass A.P."/>
            <person name="Hanson S.J."/>
            <person name="Klenk H.-P."/>
            <person name="LaButti K.M."/>
            <person name="Lapidus A."/>
            <person name="Lindquist E.A."/>
            <person name="Lipzen A.M."/>
            <person name="Meier-Kolthoff J.P."/>
            <person name="Ohm R.A."/>
            <person name="Otillar R.P."/>
            <person name="Pangilinan J.L."/>
            <person name="Peng Y."/>
            <person name="Rokas A."/>
            <person name="Rosa C.A."/>
            <person name="Scheuner C."/>
            <person name="Sibirny A.A."/>
            <person name="Slot J.C."/>
            <person name="Stielow J.B."/>
            <person name="Sun H."/>
            <person name="Kurtzman C.P."/>
            <person name="Blackwell M."/>
            <person name="Grigoriev I.V."/>
            <person name="Jeffries T.W."/>
        </authorList>
    </citation>
    <scope>NUCLEOTIDE SEQUENCE [LARGE SCALE GENOMIC DNA]</scope>
    <source>
        <strain evidence="11 12">NRRL Y-11557</strain>
    </source>
</reference>
<evidence type="ECO:0000256" key="9">
    <source>
        <dbReference type="SAM" id="MobiDB-lite"/>
    </source>
</evidence>
<dbReference type="Pfam" id="PF00320">
    <property type="entry name" value="GATA"/>
    <property type="match status" value="2"/>
</dbReference>
<dbReference type="AlphaFoldDB" id="A0A1E3Q1T4"/>
<feature type="domain" description="GATA-type" evidence="10">
    <location>
        <begin position="376"/>
        <end position="403"/>
    </location>
</feature>
<keyword evidence="7" id="KW-0539">Nucleus</keyword>
<protein>
    <recommendedName>
        <fullName evidence="10">GATA-type domain-containing protein</fullName>
    </recommendedName>
</protein>
<dbReference type="GO" id="GO:0000978">
    <property type="term" value="F:RNA polymerase II cis-regulatory region sequence-specific DNA binding"/>
    <property type="evidence" value="ECO:0007669"/>
    <property type="project" value="TreeGrafter"/>
</dbReference>
<dbReference type="CDD" id="cd00202">
    <property type="entry name" value="ZnF_GATA"/>
    <property type="match status" value="2"/>
</dbReference>
<evidence type="ECO:0000256" key="4">
    <source>
        <dbReference type="ARBA" id="ARBA00022833"/>
    </source>
</evidence>
<evidence type="ECO:0000256" key="8">
    <source>
        <dbReference type="PROSITE-ProRule" id="PRU00094"/>
    </source>
</evidence>
<dbReference type="SMART" id="SM00401">
    <property type="entry name" value="ZnF_GATA"/>
    <property type="match status" value="2"/>
</dbReference>
<dbReference type="GO" id="GO:0045944">
    <property type="term" value="P:positive regulation of transcription by RNA polymerase II"/>
    <property type="evidence" value="ECO:0007669"/>
    <property type="project" value="TreeGrafter"/>
</dbReference>
<dbReference type="FunFam" id="3.30.50.10:FF:000039">
    <property type="entry name" value="Siderophore transcription factor SreA"/>
    <property type="match status" value="1"/>
</dbReference>
<evidence type="ECO:0000256" key="1">
    <source>
        <dbReference type="ARBA" id="ARBA00004123"/>
    </source>
</evidence>
<dbReference type="InterPro" id="IPR000679">
    <property type="entry name" value="Znf_GATA"/>
</dbReference>
<dbReference type="InterPro" id="IPR013088">
    <property type="entry name" value="Znf_NHR/GATA"/>
</dbReference>
<dbReference type="PANTHER" id="PTHR10071:SF335">
    <property type="entry name" value="IRON-SENSING TRANSCRIPTIONAL REPRESSOR-RELATED"/>
    <property type="match status" value="1"/>
</dbReference>
<evidence type="ECO:0000256" key="5">
    <source>
        <dbReference type="ARBA" id="ARBA00023015"/>
    </source>
</evidence>
<keyword evidence="6" id="KW-0804">Transcription</keyword>
<evidence type="ECO:0000256" key="3">
    <source>
        <dbReference type="ARBA" id="ARBA00022771"/>
    </source>
</evidence>
<gene>
    <name evidence="11" type="ORF">LIPSTDRAFT_73379</name>
</gene>
<evidence type="ECO:0000259" key="10">
    <source>
        <dbReference type="PROSITE" id="PS50114"/>
    </source>
</evidence>
<dbReference type="PANTHER" id="PTHR10071">
    <property type="entry name" value="TRANSCRIPTION FACTOR GATA FAMILY MEMBER"/>
    <property type="match status" value="1"/>
</dbReference>
<dbReference type="PROSITE" id="PS00344">
    <property type="entry name" value="GATA_ZN_FINGER_1"/>
    <property type="match status" value="2"/>
</dbReference>
<dbReference type="GO" id="GO:0005634">
    <property type="term" value="C:nucleus"/>
    <property type="evidence" value="ECO:0007669"/>
    <property type="project" value="UniProtKB-SubCell"/>
</dbReference>
<dbReference type="InterPro" id="IPR039355">
    <property type="entry name" value="Transcription_factor_GATA"/>
</dbReference>
<dbReference type="EMBL" id="KV454297">
    <property type="protein sequence ID" value="ODQ71663.1"/>
    <property type="molecule type" value="Genomic_DNA"/>
</dbReference>
<accession>A0A1E3Q1T4</accession>
<keyword evidence="12" id="KW-1185">Reference proteome</keyword>
<evidence type="ECO:0000256" key="2">
    <source>
        <dbReference type="ARBA" id="ARBA00022723"/>
    </source>
</evidence>
<feature type="domain" description="GATA-type" evidence="10">
    <location>
        <begin position="190"/>
        <end position="237"/>
    </location>
</feature>
<dbReference type="OrthoDB" id="515401at2759"/>
<keyword evidence="2" id="KW-0479">Metal-binding</keyword>